<proteinExistence type="predicted"/>
<dbReference type="AlphaFoldDB" id="A0A2N9JMQ1"/>
<evidence type="ECO:0000313" key="2">
    <source>
        <dbReference type="Proteomes" id="UP000238164"/>
    </source>
</evidence>
<keyword evidence="2" id="KW-1185">Reference proteome</keyword>
<accession>A0A2N9JMQ1</accession>
<dbReference type="EMBL" id="LT985188">
    <property type="protein sequence ID" value="SPD88659.1"/>
    <property type="molecule type" value="Genomic_DNA"/>
</dbReference>
<dbReference type="Pfam" id="PF01527">
    <property type="entry name" value="HTH_Tnp_1"/>
    <property type="match status" value="1"/>
</dbReference>
<protein>
    <submittedName>
        <fullName evidence="1">Transposase</fullName>
    </submittedName>
</protein>
<dbReference type="GO" id="GO:0004803">
    <property type="term" value="F:transposase activity"/>
    <property type="evidence" value="ECO:0007669"/>
    <property type="project" value="InterPro"/>
</dbReference>
<organism evidence="1 2">
    <name type="scientific">Micropruina glycogenica</name>
    <dbReference type="NCBI Taxonomy" id="75385"/>
    <lineage>
        <taxon>Bacteria</taxon>
        <taxon>Bacillati</taxon>
        <taxon>Actinomycetota</taxon>
        <taxon>Actinomycetes</taxon>
        <taxon>Propionibacteriales</taxon>
        <taxon>Nocardioidaceae</taxon>
        <taxon>Micropruina</taxon>
    </lineage>
</organism>
<dbReference type="Gene3D" id="1.10.10.60">
    <property type="entry name" value="Homeodomain-like"/>
    <property type="match status" value="1"/>
</dbReference>
<dbReference type="Proteomes" id="UP000238164">
    <property type="component" value="Chromosome 1"/>
</dbReference>
<sequence>MSKYKKYTQEYRDEAVRMALENDQPIAKVARDLGINEGTLGNWVNKYRREHPVSEELSLPDRARLRELERENRELRLMNDFLKKAAAYFAREQQ</sequence>
<dbReference type="InterPro" id="IPR002514">
    <property type="entry name" value="Transposase_8"/>
</dbReference>
<dbReference type="InterPro" id="IPR009057">
    <property type="entry name" value="Homeodomain-like_sf"/>
</dbReference>
<dbReference type="GO" id="GO:0003677">
    <property type="term" value="F:DNA binding"/>
    <property type="evidence" value="ECO:0007669"/>
    <property type="project" value="InterPro"/>
</dbReference>
<name>A0A2N9JMQ1_9ACTN</name>
<gene>
    <name evidence="1" type="ORF">MPLG2_3629</name>
</gene>
<evidence type="ECO:0000313" key="1">
    <source>
        <dbReference type="EMBL" id="SPD88659.1"/>
    </source>
</evidence>
<dbReference type="GO" id="GO:0006313">
    <property type="term" value="P:DNA transposition"/>
    <property type="evidence" value="ECO:0007669"/>
    <property type="project" value="InterPro"/>
</dbReference>
<reference evidence="1 2" key="1">
    <citation type="submission" date="2018-02" db="EMBL/GenBank/DDBJ databases">
        <authorList>
            <person name="Cohen D.B."/>
            <person name="Kent A.D."/>
        </authorList>
    </citation>
    <scope>NUCLEOTIDE SEQUENCE [LARGE SCALE GENOMIC DNA]</scope>
    <source>
        <strain evidence="1">1</strain>
    </source>
</reference>
<dbReference type="SUPFAM" id="SSF46689">
    <property type="entry name" value="Homeodomain-like"/>
    <property type="match status" value="1"/>
</dbReference>
<dbReference type="KEGG" id="mgg:MPLG2_3629"/>